<evidence type="ECO:0000256" key="4">
    <source>
        <dbReference type="ARBA" id="ARBA00022729"/>
    </source>
</evidence>
<dbReference type="CDD" id="cd13539">
    <property type="entry name" value="PBP2_AvModA"/>
    <property type="match status" value="1"/>
</dbReference>
<dbReference type="InterPro" id="IPR005950">
    <property type="entry name" value="ModA"/>
</dbReference>
<comment type="subunit">
    <text evidence="5">The complex is composed of two ATP-binding proteins (ModC), two transmembrane proteins (ModB) and a solute-binding protein (ModA).</text>
</comment>
<evidence type="ECO:0000256" key="1">
    <source>
        <dbReference type="ARBA" id="ARBA00009175"/>
    </source>
</evidence>
<keyword evidence="3 6" id="KW-0479">Metal-binding</keyword>
<dbReference type="RefSeq" id="WP_245799145.1">
    <property type="nucleotide sequence ID" value="NZ_FTPU01000002.1"/>
</dbReference>
<dbReference type="FunFam" id="3.40.190.10:FF:000035">
    <property type="entry name" value="Molybdate ABC transporter substrate-binding protein"/>
    <property type="match status" value="1"/>
</dbReference>
<feature type="binding site" evidence="6">
    <location>
        <position position="75"/>
    </location>
    <ligand>
        <name>molybdate</name>
        <dbReference type="ChEBI" id="CHEBI:36264"/>
    </ligand>
</feature>
<dbReference type="SUPFAM" id="SSF53850">
    <property type="entry name" value="Periplasmic binding protein-like II"/>
    <property type="match status" value="1"/>
</dbReference>
<name>A0A1U7PPN3_9FLAO</name>
<evidence type="ECO:0000256" key="3">
    <source>
        <dbReference type="ARBA" id="ARBA00022723"/>
    </source>
</evidence>
<dbReference type="NCBIfam" id="TIGR01256">
    <property type="entry name" value="modA"/>
    <property type="match status" value="1"/>
</dbReference>
<organism evidence="7 8">
    <name type="scientific">Epilithonimonas bovis DSM 19482</name>
    <dbReference type="NCBI Taxonomy" id="1121284"/>
    <lineage>
        <taxon>Bacteria</taxon>
        <taxon>Pseudomonadati</taxon>
        <taxon>Bacteroidota</taxon>
        <taxon>Flavobacteriia</taxon>
        <taxon>Flavobacteriales</taxon>
        <taxon>Weeksellaceae</taxon>
        <taxon>Chryseobacterium group</taxon>
        <taxon>Epilithonimonas</taxon>
    </lineage>
</organism>
<dbReference type="EMBL" id="FTPU01000002">
    <property type="protein sequence ID" value="SIT95565.1"/>
    <property type="molecule type" value="Genomic_DNA"/>
</dbReference>
<keyword evidence="2 6" id="KW-0500">Molybdenum</keyword>
<protein>
    <submittedName>
        <fullName evidence="7">Molybdate transport system substrate-binding protein</fullName>
    </submittedName>
</protein>
<dbReference type="GO" id="GO:0015689">
    <property type="term" value="P:molybdate ion transport"/>
    <property type="evidence" value="ECO:0007669"/>
    <property type="project" value="InterPro"/>
</dbReference>
<evidence type="ECO:0000313" key="8">
    <source>
        <dbReference type="Proteomes" id="UP000187261"/>
    </source>
</evidence>
<dbReference type="InterPro" id="IPR050682">
    <property type="entry name" value="ModA/WtpA"/>
</dbReference>
<dbReference type="GO" id="GO:0030973">
    <property type="term" value="F:molybdate ion binding"/>
    <property type="evidence" value="ECO:0007669"/>
    <property type="project" value="InterPro"/>
</dbReference>
<dbReference type="Gene3D" id="3.40.190.10">
    <property type="entry name" value="Periplasmic binding protein-like II"/>
    <property type="match status" value="2"/>
</dbReference>
<dbReference type="Pfam" id="PF13531">
    <property type="entry name" value="SBP_bac_11"/>
    <property type="match status" value="1"/>
</dbReference>
<keyword evidence="4" id="KW-0732">Signal</keyword>
<evidence type="ECO:0000256" key="5">
    <source>
        <dbReference type="ARBA" id="ARBA00062515"/>
    </source>
</evidence>
<reference evidence="8" key="1">
    <citation type="submission" date="2016-10" db="EMBL/GenBank/DDBJ databases">
        <authorList>
            <person name="Varghese N."/>
            <person name="Submissions S."/>
        </authorList>
    </citation>
    <scope>NUCLEOTIDE SEQUENCE [LARGE SCALE GENOMIC DNA]</scope>
    <source>
        <strain evidence="8">DSM 19482</strain>
    </source>
</reference>
<dbReference type="GO" id="GO:1901359">
    <property type="term" value="F:tungstate binding"/>
    <property type="evidence" value="ECO:0007669"/>
    <property type="project" value="UniProtKB-ARBA"/>
</dbReference>
<dbReference type="GO" id="GO:0046872">
    <property type="term" value="F:metal ion binding"/>
    <property type="evidence" value="ECO:0007669"/>
    <property type="project" value="UniProtKB-KW"/>
</dbReference>
<dbReference type="InterPro" id="IPR044084">
    <property type="entry name" value="AvModA-like_subst-bd"/>
</dbReference>
<dbReference type="Proteomes" id="UP000187261">
    <property type="component" value="Unassembled WGS sequence"/>
</dbReference>
<evidence type="ECO:0000313" key="7">
    <source>
        <dbReference type="EMBL" id="SIT95565.1"/>
    </source>
</evidence>
<evidence type="ECO:0000256" key="2">
    <source>
        <dbReference type="ARBA" id="ARBA00022505"/>
    </source>
</evidence>
<evidence type="ECO:0000256" key="6">
    <source>
        <dbReference type="PIRSR" id="PIRSR004846-1"/>
    </source>
</evidence>
<dbReference type="STRING" id="1121284.SAMN05660493_00212"/>
<sequence length="267" mass="29819">MSNWIHLKLLVCTILMSVMMLNCKKKEPNSSEKSTQNSFISVAAAANLRDVLEDLKQIYIKENPDKKVEITFGSSGLLVQQILNGAPFDLFLSADTQFPEKLKSAGKNYGNPKIYAYGKVVLWSLKKNVSKGLDLLQNLEINKIAIANPELAPYGKNTVEALKKSGLYSKIENKIVWAENISQVAQFASTGNADVGFIALSNAKNKEMMRRGNFYELSEKECAPIAQSGIVLKGKSQTEAQDFFDFINSEKANEIWKRYGYQTKISK</sequence>
<dbReference type="AlphaFoldDB" id="A0A1U7PPN3"/>
<comment type="similarity">
    <text evidence="1">Belongs to the bacterial solute-binding protein ModA family.</text>
</comment>
<accession>A0A1U7PPN3</accession>
<keyword evidence="8" id="KW-1185">Reference proteome</keyword>
<feature type="binding site" evidence="6">
    <location>
        <position position="181"/>
    </location>
    <ligand>
        <name>molybdate</name>
        <dbReference type="ChEBI" id="CHEBI:36264"/>
    </ligand>
</feature>
<dbReference type="PANTHER" id="PTHR30632:SF14">
    <property type="entry name" value="TUNGSTATE_MOLYBDATE_CHROMATE-BINDING PROTEIN MODA"/>
    <property type="match status" value="1"/>
</dbReference>
<dbReference type="PANTHER" id="PTHR30632">
    <property type="entry name" value="MOLYBDATE-BINDING PERIPLASMIC PROTEIN"/>
    <property type="match status" value="1"/>
</dbReference>
<dbReference type="PIRSF" id="PIRSF004846">
    <property type="entry name" value="ModA"/>
    <property type="match status" value="1"/>
</dbReference>
<proteinExistence type="inferred from homology"/>
<gene>
    <name evidence="7" type="ORF">SAMN05660493_00212</name>
</gene>